<evidence type="ECO:0000313" key="1">
    <source>
        <dbReference type="EMBL" id="RBQ18629.1"/>
    </source>
</evidence>
<name>A0A366LZ35_9ACTN</name>
<reference evidence="1 2" key="1">
    <citation type="submission" date="2018-06" db="EMBL/GenBank/DDBJ databases">
        <title>Sphaerisporangium craniellae sp. nov., isolated from a marine sponge in the South China Sea.</title>
        <authorList>
            <person name="Li L."/>
        </authorList>
    </citation>
    <scope>NUCLEOTIDE SEQUENCE [LARGE SCALE GENOMIC DNA]</scope>
    <source>
        <strain evidence="1 2">LHW63015</strain>
    </source>
</reference>
<accession>A0A366LZ35</accession>
<gene>
    <name evidence="1" type="ORF">DP939_19275</name>
</gene>
<sequence length="59" mass="6612">MVGDTSPVGTAVWVSRARWDLFLARVGDAVPGVWLPVLTAWDHWREFEDGARGGRFDQV</sequence>
<keyword evidence="2" id="KW-1185">Reference proteome</keyword>
<dbReference type="AlphaFoldDB" id="A0A366LZ35"/>
<dbReference type="Proteomes" id="UP000253303">
    <property type="component" value="Unassembled WGS sequence"/>
</dbReference>
<comment type="caution">
    <text evidence="1">The sequence shown here is derived from an EMBL/GenBank/DDBJ whole genome shotgun (WGS) entry which is preliminary data.</text>
</comment>
<protein>
    <submittedName>
        <fullName evidence="1">Uncharacterized protein</fullName>
    </submittedName>
</protein>
<organism evidence="1 2">
    <name type="scientific">Spongiactinospora rosea</name>
    <dbReference type="NCBI Taxonomy" id="2248750"/>
    <lineage>
        <taxon>Bacteria</taxon>
        <taxon>Bacillati</taxon>
        <taxon>Actinomycetota</taxon>
        <taxon>Actinomycetes</taxon>
        <taxon>Streptosporangiales</taxon>
        <taxon>Streptosporangiaceae</taxon>
        <taxon>Spongiactinospora</taxon>
    </lineage>
</organism>
<evidence type="ECO:0000313" key="2">
    <source>
        <dbReference type="Proteomes" id="UP000253303"/>
    </source>
</evidence>
<dbReference type="EMBL" id="QMEY01000007">
    <property type="protein sequence ID" value="RBQ18629.1"/>
    <property type="molecule type" value="Genomic_DNA"/>
</dbReference>
<proteinExistence type="predicted"/>